<dbReference type="GO" id="GO:0003924">
    <property type="term" value="F:GTPase activity"/>
    <property type="evidence" value="ECO:0007669"/>
    <property type="project" value="UniProtKB-UniRule"/>
</dbReference>
<dbReference type="AlphaFoldDB" id="A0A4P6JX38"/>
<keyword evidence="3" id="KW-0694">RNA-binding</keyword>
<dbReference type="HAMAP" id="MF_01820">
    <property type="entry name" value="GTPase_RsgA"/>
    <property type="match status" value="1"/>
</dbReference>
<dbReference type="InterPro" id="IPR004881">
    <property type="entry name" value="Ribosome_biogen_GTPase_RsgA"/>
</dbReference>
<feature type="binding site" evidence="3">
    <location>
        <position position="312"/>
    </location>
    <ligand>
        <name>Zn(2+)</name>
        <dbReference type="ChEBI" id="CHEBI:29105"/>
    </ligand>
</feature>
<feature type="compositionally biased region" description="Basic and acidic residues" evidence="4">
    <location>
        <begin position="68"/>
        <end position="79"/>
    </location>
</feature>
<gene>
    <name evidence="3 7" type="primary">rsgA</name>
    <name evidence="7" type="ORF">EPA93_31790</name>
</gene>
<dbReference type="EC" id="3.6.1.-" evidence="3"/>
<keyword evidence="3" id="KW-0862">Zinc</keyword>
<evidence type="ECO:0000256" key="1">
    <source>
        <dbReference type="ARBA" id="ARBA00022741"/>
    </source>
</evidence>
<feature type="binding site" evidence="3">
    <location>
        <position position="307"/>
    </location>
    <ligand>
        <name>Zn(2+)</name>
        <dbReference type="ChEBI" id="CHEBI:29105"/>
    </ligand>
</feature>
<feature type="binding site" evidence="3">
    <location>
        <begin position="225"/>
        <end position="233"/>
    </location>
    <ligand>
        <name>GTP</name>
        <dbReference type="ChEBI" id="CHEBI:37565"/>
    </ligand>
</feature>
<comment type="function">
    <text evidence="3">One of several proteins that assist in the late maturation steps of the functional core of the 30S ribosomal subunit. Helps release RbfA from mature subunits. May play a role in the assembly of ribosomal proteins into the subunit. Circularly permuted GTPase that catalyzes slow GTP hydrolysis, GTPase activity is stimulated by the 30S ribosomal subunit.</text>
</comment>
<dbReference type="KEGG" id="kbs:EPA93_31790"/>
<dbReference type="PANTHER" id="PTHR32120:SF11">
    <property type="entry name" value="SMALL RIBOSOMAL SUBUNIT BIOGENESIS GTPASE RSGA 1, MITOCHONDRIAL-RELATED"/>
    <property type="match status" value="1"/>
</dbReference>
<dbReference type="CDD" id="cd01854">
    <property type="entry name" value="YjeQ_EngC"/>
    <property type="match status" value="1"/>
</dbReference>
<comment type="similarity">
    <text evidence="3">Belongs to the TRAFAC class YlqF/YawG GTPase family. RsgA subfamily.</text>
</comment>
<keyword evidence="2 3" id="KW-0342">GTP-binding</keyword>
<keyword evidence="3" id="KW-0963">Cytoplasm</keyword>
<organism evidence="7 8">
    <name type="scientific">Ktedonosporobacter rubrisoli</name>
    <dbReference type="NCBI Taxonomy" id="2509675"/>
    <lineage>
        <taxon>Bacteria</taxon>
        <taxon>Bacillati</taxon>
        <taxon>Chloroflexota</taxon>
        <taxon>Ktedonobacteria</taxon>
        <taxon>Ktedonobacterales</taxon>
        <taxon>Ktedonosporobacteraceae</taxon>
        <taxon>Ktedonosporobacter</taxon>
    </lineage>
</organism>
<feature type="binding site" evidence="3">
    <location>
        <begin position="174"/>
        <end position="177"/>
    </location>
    <ligand>
        <name>GTP</name>
        <dbReference type="ChEBI" id="CHEBI:37565"/>
    </ligand>
</feature>
<dbReference type="InterPro" id="IPR030378">
    <property type="entry name" value="G_CP_dom"/>
</dbReference>
<dbReference type="Proteomes" id="UP000290365">
    <property type="component" value="Chromosome"/>
</dbReference>
<comment type="cofactor">
    <cofactor evidence="3">
        <name>Zn(2+)</name>
        <dbReference type="ChEBI" id="CHEBI:29105"/>
    </cofactor>
    <text evidence="3">Binds 1 zinc ion per subunit.</text>
</comment>
<dbReference type="GO" id="GO:0019843">
    <property type="term" value="F:rRNA binding"/>
    <property type="evidence" value="ECO:0007669"/>
    <property type="project" value="UniProtKB-KW"/>
</dbReference>
<feature type="binding site" evidence="3">
    <location>
        <position position="320"/>
    </location>
    <ligand>
        <name>Zn(2+)</name>
        <dbReference type="ChEBI" id="CHEBI:29105"/>
    </ligand>
</feature>
<proteinExistence type="inferred from homology"/>
<name>A0A4P6JX38_KTERU</name>
<feature type="region of interest" description="Disordered" evidence="4">
    <location>
        <begin position="66"/>
        <end position="86"/>
    </location>
</feature>
<keyword evidence="3" id="KW-0378">Hydrolase</keyword>
<keyword evidence="3" id="KW-0479">Metal-binding</keyword>
<evidence type="ECO:0000256" key="3">
    <source>
        <dbReference type="HAMAP-Rule" id="MF_01820"/>
    </source>
</evidence>
<dbReference type="InterPro" id="IPR027417">
    <property type="entry name" value="P-loop_NTPase"/>
</dbReference>
<feature type="domain" description="CP-type G" evidence="6">
    <location>
        <begin position="125"/>
        <end position="283"/>
    </location>
</feature>
<dbReference type="EMBL" id="CP035758">
    <property type="protein sequence ID" value="QBD80308.1"/>
    <property type="molecule type" value="Genomic_DNA"/>
</dbReference>
<keyword evidence="1 3" id="KW-0547">Nucleotide-binding</keyword>
<feature type="binding site" evidence="3">
    <location>
        <position position="314"/>
    </location>
    <ligand>
        <name>Zn(2+)</name>
        <dbReference type="ChEBI" id="CHEBI:29105"/>
    </ligand>
</feature>
<protein>
    <recommendedName>
        <fullName evidence="3">Small ribosomal subunit biogenesis GTPase RsgA</fullName>
        <ecNumber evidence="3">3.6.1.-</ecNumber>
    </recommendedName>
</protein>
<accession>A0A4P6JX38</accession>
<dbReference type="SUPFAM" id="SSF52540">
    <property type="entry name" value="P-loop containing nucleoside triphosphate hydrolases"/>
    <property type="match status" value="1"/>
</dbReference>
<dbReference type="InterPro" id="IPR010914">
    <property type="entry name" value="RsgA_GTPase_dom"/>
</dbReference>
<dbReference type="GO" id="GO:0042274">
    <property type="term" value="P:ribosomal small subunit biogenesis"/>
    <property type="evidence" value="ECO:0007669"/>
    <property type="project" value="UniProtKB-UniRule"/>
</dbReference>
<feature type="domain" description="EngC GTPase" evidence="5">
    <location>
        <begin position="134"/>
        <end position="281"/>
    </location>
</feature>
<evidence type="ECO:0000259" key="6">
    <source>
        <dbReference type="PROSITE" id="PS51721"/>
    </source>
</evidence>
<evidence type="ECO:0000313" key="8">
    <source>
        <dbReference type="Proteomes" id="UP000290365"/>
    </source>
</evidence>
<dbReference type="Gene3D" id="3.40.50.300">
    <property type="entry name" value="P-loop containing nucleotide triphosphate hydrolases"/>
    <property type="match status" value="1"/>
</dbReference>
<dbReference type="Gene3D" id="2.40.50.140">
    <property type="entry name" value="Nucleic acid-binding proteins"/>
    <property type="match status" value="1"/>
</dbReference>
<evidence type="ECO:0000256" key="4">
    <source>
        <dbReference type="SAM" id="MobiDB-lite"/>
    </source>
</evidence>
<evidence type="ECO:0000259" key="5">
    <source>
        <dbReference type="PROSITE" id="PS50936"/>
    </source>
</evidence>
<dbReference type="Gene3D" id="1.10.40.50">
    <property type="entry name" value="Probable gtpase engc, domain 3"/>
    <property type="match status" value="1"/>
</dbReference>
<comment type="subunit">
    <text evidence="3">Monomer. Associates with 30S ribosomal subunit, binds 16S rRNA.</text>
</comment>
<dbReference type="PROSITE" id="PS51721">
    <property type="entry name" value="G_CP"/>
    <property type="match status" value="1"/>
</dbReference>
<dbReference type="PANTHER" id="PTHR32120">
    <property type="entry name" value="SMALL RIBOSOMAL SUBUNIT BIOGENESIS GTPASE RSGA"/>
    <property type="match status" value="1"/>
</dbReference>
<dbReference type="GO" id="GO:0046872">
    <property type="term" value="F:metal ion binding"/>
    <property type="evidence" value="ECO:0007669"/>
    <property type="project" value="UniProtKB-KW"/>
</dbReference>
<dbReference type="Pfam" id="PF03193">
    <property type="entry name" value="RsgA_GTPase"/>
    <property type="match status" value="1"/>
</dbReference>
<evidence type="ECO:0000313" key="7">
    <source>
        <dbReference type="EMBL" id="QBD80308.1"/>
    </source>
</evidence>
<evidence type="ECO:0000256" key="2">
    <source>
        <dbReference type="ARBA" id="ARBA00023134"/>
    </source>
</evidence>
<dbReference type="PROSITE" id="PS50936">
    <property type="entry name" value="ENGC_GTPASE"/>
    <property type="match status" value="1"/>
</dbReference>
<keyword evidence="3" id="KW-0690">Ribosome biogenesis</keyword>
<dbReference type="NCBIfam" id="TIGR00157">
    <property type="entry name" value="ribosome small subunit-dependent GTPase A"/>
    <property type="match status" value="1"/>
</dbReference>
<comment type="subcellular location">
    <subcellularLocation>
        <location evidence="3">Cytoplasm</location>
    </subcellularLocation>
</comment>
<keyword evidence="8" id="KW-1185">Reference proteome</keyword>
<reference evidence="7 8" key="1">
    <citation type="submission" date="2019-01" db="EMBL/GenBank/DDBJ databases">
        <title>Ktedonosporobacter rubrisoli SCAWS-G2.</title>
        <authorList>
            <person name="Huang Y."/>
            <person name="Yan B."/>
        </authorList>
    </citation>
    <scope>NUCLEOTIDE SEQUENCE [LARGE SCALE GENOMIC DNA]</scope>
    <source>
        <strain evidence="7 8">SCAWS-G2</strain>
    </source>
</reference>
<dbReference type="GO" id="GO:0005525">
    <property type="term" value="F:GTP binding"/>
    <property type="evidence" value="ECO:0007669"/>
    <property type="project" value="UniProtKB-UniRule"/>
</dbReference>
<dbReference type="InterPro" id="IPR012340">
    <property type="entry name" value="NA-bd_OB-fold"/>
</dbReference>
<dbReference type="OrthoDB" id="9809485at2"/>
<dbReference type="GO" id="GO:0005737">
    <property type="term" value="C:cytoplasm"/>
    <property type="evidence" value="ECO:0007669"/>
    <property type="project" value="UniProtKB-SubCell"/>
</dbReference>
<keyword evidence="3" id="KW-0699">rRNA-binding</keyword>
<sequence length="348" mass="38387">MLINDPAILTGIVLSGTHGIYDVHTDNGILRCTLRGKLRKAFARTQSAKSISKTRPRPDTLYATSSYQRRERIEKRDSSETPVPPRLSVGDYVKLRQLDNSNGLIEEILPRQSELTRKDTASTARKSIQQTMLANLDQVVIVFATAEPEPHFGLLDRYLTICEAAELKALICLNKVDLPHGVSVEEAAQLYTSLGYTVIWSSTQTNEGIETLRLLLKDHTSLFTGPSGVGKSSLVNALEPGMAIRTGLVSSATGKGRHTTTGSQLYPLSTGGWLADSAGIRALVAWDIPAEELAACFTEFRPYLDECEYSDCAHIDEEGCAIIQAVTDGVISERRYKSYVRMYTEEER</sequence>